<evidence type="ECO:0000256" key="3">
    <source>
        <dbReference type="ARBA" id="ARBA00022448"/>
    </source>
</evidence>
<feature type="active site" description="4-aspartylphosphate intermediate" evidence="15">
    <location>
        <position position="588"/>
    </location>
</feature>
<keyword evidence="12 18" id="KW-0472">Membrane</keyword>
<feature type="binding site" evidence="16">
    <location>
        <position position="970"/>
    </location>
    <ligand>
        <name>ATP</name>
        <dbReference type="ChEBI" id="CHEBI:30616"/>
    </ligand>
</feature>
<comment type="similarity">
    <text evidence="2 18">Belongs to the cation transport ATPase (P-type) (TC 3.A.3) family. Type IV subfamily.</text>
</comment>
<dbReference type="PANTHER" id="PTHR24092">
    <property type="entry name" value="PROBABLE PHOSPHOLIPID-TRANSPORTING ATPASE"/>
    <property type="match status" value="1"/>
</dbReference>
<evidence type="ECO:0000256" key="15">
    <source>
        <dbReference type="PIRSR" id="PIRSR606539-1"/>
    </source>
</evidence>
<comment type="subcellular location">
    <subcellularLocation>
        <location evidence="1">Endomembrane system</location>
        <topology evidence="1">Multi-pass membrane protein</topology>
    </subcellularLocation>
    <subcellularLocation>
        <location evidence="18">Membrane</location>
        <topology evidence="18">Multi-pass membrane protein</topology>
    </subcellularLocation>
</comment>
<evidence type="ECO:0000256" key="10">
    <source>
        <dbReference type="ARBA" id="ARBA00022967"/>
    </source>
</evidence>
<dbReference type="NCBIfam" id="TIGR01494">
    <property type="entry name" value="ATPase_P-type"/>
    <property type="match status" value="1"/>
</dbReference>
<evidence type="ECO:0000256" key="1">
    <source>
        <dbReference type="ARBA" id="ARBA00004127"/>
    </source>
</evidence>
<feature type="region of interest" description="Disordered" evidence="19">
    <location>
        <begin position="24"/>
        <end position="77"/>
    </location>
</feature>
<dbReference type="Gene3D" id="3.40.1110.10">
    <property type="entry name" value="Calcium-transporting ATPase, cytoplasmic domain N"/>
    <property type="match status" value="1"/>
</dbReference>
<keyword evidence="10 18" id="KW-1278">Translocase</keyword>
<comment type="cofactor">
    <cofactor evidence="17">
        <name>Mg(2+)</name>
        <dbReference type="ChEBI" id="CHEBI:18420"/>
    </cofactor>
</comment>
<dbReference type="GO" id="GO:0012505">
    <property type="term" value="C:endomembrane system"/>
    <property type="evidence" value="ECO:0007669"/>
    <property type="project" value="UniProtKB-SubCell"/>
</dbReference>
<feature type="region of interest" description="Disordered" evidence="19">
    <location>
        <begin position="757"/>
        <end position="847"/>
    </location>
</feature>
<dbReference type="Pfam" id="PF16209">
    <property type="entry name" value="PhoLip_ATPase_N"/>
    <property type="match status" value="1"/>
</dbReference>
<dbReference type="InterPro" id="IPR023214">
    <property type="entry name" value="HAD_sf"/>
</dbReference>
<feature type="binding site" evidence="16">
    <location>
        <position position="589"/>
    </location>
    <ligand>
        <name>ATP</name>
        <dbReference type="ChEBI" id="CHEBI:30616"/>
    </ligand>
</feature>
<keyword evidence="3" id="KW-0813">Transport</keyword>
<feature type="binding site" evidence="17">
    <location>
        <position position="588"/>
    </location>
    <ligand>
        <name>Mg(2+)</name>
        <dbReference type="ChEBI" id="CHEBI:18420"/>
    </ligand>
</feature>
<keyword evidence="7 16" id="KW-0547">Nucleotide-binding</keyword>
<keyword evidence="8 16" id="KW-0067">ATP-binding</keyword>
<dbReference type="InterPro" id="IPR059000">
    <property type="entry name" value="ATPase_P-type_domA"/>
</dbReference>
<feature type="domain" description="P-type ATPase C-terminal" evidence="22">
    <location>
        <begin position="1313"/>
        <end position="1559"/>
    </location>
</feature>
<feature type="domain" description="P-type ATPase A" evidence="20">
    <location>
        <begin position="262"/>
        <end position="305"/>
    </location>
</feature>
<dbReference type="Pfam" id="PF13246">
    <property type="entry name" value="Cation_ATPase"/>
    <property type="match status" value="1"/>
</dbReference>
<dbReference type="SUPFAM" id="SSF81653">
    <property type="entry name" value="Calcium ATPase, transduction domain A"/>
    <property type="match status" value="1"/>
</dbReference>
<dbReference type="FunFam" id="3.40.1110.10:FF:000087">
    <property type="entry name" value="Phospholipid-transporting ATPase"/>
    <property type="match status" value="1"/>
</dbReference>
<dbReference type="SFLD" id="SFLDS00003">
    <property type="entry name" value="Haloacid_Dehalogenase"/>
    <property type="match status" value="1"/>
</dbReference>
<sequence length="1668" mass="187360">MTYKQGGKTWPWNRKRRNSEYNLEELDDTNATRRAASTHRPPSAVTTEGGASVRRTVSTASRLSRASTNLGRGSTSLRRTETRIKLRRIEKGGRRVFFNVPLPASYLDQKGNPIPRYMSNKIKTSKYTILSFIPKNLFEQFRRVANLYFLFMAVLQILPYFAIGSPVLTLLPICTVVAITAAKDAFEDFKRHQVDKNFNGAITHTLVNYLNVNYPALPPVSFVRRKLFGRPLPTPPNTNSNTPLAEPTNVITGPPSFTAASWKNVRVGDFLLLRNGDAVPADCVILSTSDDDSLAYVETKDLDGETNLKPRHALRETSHVQSARDCLDLHFYIESEAPTANLYSYNGTLVLLEKSSPSPLPSPSSEAYPPFYSPDPNPDPSKPAGASSPFQRTRWRDKSNVSINIENVLLRGHVLRNTKWVIASVIFTGTDTKILLNSGDTPSKRSVMEKSMNQEIITNFVVLFLLCTGCAIGSGLVLNAWRTSPAAEMFDGETTSSTVAAILTFWASLINFQNIIPISLYISIEFVKSMQARYLCAYILLEKRGRIYSAFFIYSDLDMWDDESEKPCVPKSWNLSDDLGQIEYIFSDKTGTLTRNIMEFRKCSIRGRIYGDNGFAPESEGARGARLRKEEQLASMRTADNAGVQQAAEERADQAAYERQKMQVFEDWVRELKRVFEPKYSSLDDSRLTFADPQIFKDLQGLPKNGSSSDGNARDSGIEDLENPAEQATYIREFFSLLAICHTVVVSKVSSTGEDIVEDDIDDDNRSQRSGDDESWAQRSSRDEGASDREDPLSESPSVRSSFNTQRIDDGRLSGMWPHSEPGSVRSSMNTPWLEGRSSGMSPLDNSSGLTDPGLVTPPNPTLLAPIPIPGKRNKAHRLTASSKLQIPKIRLKIKRKRGLSLSSTISKLVPADPTVRIPLNYKAESPDESALVSAARNAGFTFVSRRGPRFTVDILGSEYEFETLQVIEFNSTRKRMSVIARRPAPWNDIVLFCKGADNVIMERLQPGQEVLVDKTSQDIAGFSNEGLRTLTLGYRVIPQQEYDQWTERFKAASTSLEDRAEKIDAVYEEVEKDLMLLGATAIEDKLQEGVPHAIELLRKAGIKVWVLTGDKLETAINIGFASNLLDREMNIWTVRGGEGKDETLMEFDKIFEGILDVESGKKPTSYETLPADNGDLSEEEVPTTSQESPADKQQRKTASELRRQRSSLLPTRLVTENGTPIQNALVIDGGALKHLLESPEAREKILEVSLVCKSVICCRTSPLQKALVVELVRRGHNAVCLAIGDGANDVSMIQAANVGVGISGQEGVQASMAADYAIGQFRFLAKLLLVHGHWSYQRIAEMTLNFFYKNVVWTFPSLWYQFYCAFSANIFYDYTYLQLYNLILTLMPVCVIGATDQTVTAAYALRYPQIYTTGINKRLYTKARFWIYFFDGIWQSLACYFVFHFIFLSADPDPSGSVSDLEEFSTAVAVTVVAVANLVPGFNTHYWSWWQFFCVGLEIVLVFGGSYVYSMFQSATTYGVGPFVFGQSYFWVGFFVAIVICFLPRYTFGFNQRWWSPQVLDVVRQIEKRDRDENKRNEREHLSKIYGGGAFWRVRAGWERSRSDRRQSGRTVDTDVEYLNDLNTDDFRESTSVDYQGGHVRMPSRKYGPAKMGMSEPTDFDNLYHRL</sequence>
<evidence type="ECO:0000313" key="23">
    <source>
        <dbReference type="EMBL" id="RUS28150.1"/>
    </source>
</evidence>
<feature type="transmembrane region" description="Helical" evidence="18">
    <location>
        <begin position="498"/>
        <end position="524"/>
    </location>
</feature>
<dbReference type="GO" id="GO:0000287">
    <property type="term" value="F:magnesium ion binding"/>
    <property type="evidence" value="ECO:0007669"/>
    <property type="project" value="UniProtKB-UniRule"/>
</dbReference>
<keyword evidence="4" id="KW-0597">Phosphoprotein</keyword>
<feature type="binding site" evidence="16">
    <location>
        <position position="1109"/>
    </location>
    <ligand>
        <name>ATP</name>
        <dbReference type="ChEBI" id="CHEBI:30616"/>
    </ligand>
</feature>
<dbReference type="GO" id="GO:0140326">
    <property type="term" value="F:ATPase-coupled intramembrane lipid transporter activity"/>
    <property type="evidence" value="ECO:0007669"/>
    <property type="project" value="UniProtKB-EC"/>
</dbReference>
<dbReference type="GO" id="GO:0005524">
    <property type="term" value="F:ATP binding"/>
    <property type="evidence" value="ECO:0007669"/>
    <property type="project" value="UniProtKB-UniRule"/>
</dbReference>
<feature type="transmembrane region" description="Helical" evidence="18">
    <location>
        <begin position="1465"/>
        <end position="1483"/>
    </location>
</feature>
<evidence type="ECO:0000256" key="16">
    <source>
        <dbReference type="PIRSR" id="PIRSR606539-2"/>
    </source>
</evidence>
<feature type="region of interest" description="Disordered" evidence="19">
    <location>
        <begin position="1163"/>
        <end position="1204"/>
    </location>
</feature>
<evidence type="ECO:0000256" key="18">
    <source>
        <dbReference type="RuleBase" id="RU362033"/>
    </source>
</evidence>
<dbReference type="InterPro" id="IPR008250">
    <property type="entry name" value="ATPase_P-typ_transduc_dom_A_sf"/>
</dbReference>
<dbReference type="SFLD" id="SFLDG00002">
    <property type="entry name" value="C1.7:_P-type_atpase_like"/>
    <property type="match status" value="1"/>
</dbReference>
<comment type="catalytic activity">
    <reaction evidence="13 18">
        <text>ATP + H2O + phospholipidSide 1 = ADP + phosphate + phospholipidSide 2.</text>
        <dbReference type="EC" id="7.6.2.1"/>
    </reaction>
</comment>
<keyword evidence="9 17" id="KW-0460">Magnesium</keyword>
<reference evidence="23 24" key="1">
    <citation type="journal article" date="2018" name="New Phytol.">
        <title>Phylogenomics of Endogonaceae and evolution of mycorrhizas within Mucoromycota.</title>
        <authorList>
            <person name="Chang Y."/>
            <person name="Desiro A."/>
            <person name="Na H."/>
            <person name="Sandor L."/>
            <person name="Lipzen A."/>
            <person name="Clum A."/>
            <person name="Barry K."/>
            <person name="Grigoriev I.V."/>
            <person name="Martin F.M."/>
            <person name="Stajich J.E."/>
            <person name="Smith M.E."/>
            <person name="Bonito G."/>
            <person name="Spatafora J.W."/>
        </authorList>
    </citation>
    <scope>NUCLEOTIDE SEQUENCE [LARGE SCALE GENOMIC DNA]</scope>
    <source>
        <strain evidence="23 24">AD002</strain>
    </source>
</reference>
<evidence type="ECO:0000256" key="7">
    <source>
        <dbReference type="ARBA" id="ARBA00022741"/>
    </source>
</evidence>
<feature type="compositionally biased region" description="Polar residues" evidence="19">
    <location>
        <begin position="55"/>
        <end position="77"/>
    </location>
</feature>
<evidence type="ECO:0000256" key="11">
    <source>
        <dbReference type="ARBA" id="ARBA00022989"/>
    </source>
</evidence>
<feature type="region of interest" description="Disordered" evidence="19">
    <location>
        <begin position="355"/>
        <end position="393"/>
    </location>
</feature>
<feature type="transmembrane region" description="Helical" evidence="18">
    <location>
        <begin position="1530"/>
        <end position="1549"/>
    </location>
</feature>
<dbReference type="Pfam" id="PF16212">
    <property type="entry name" value="PhoLip_ATPase_C"/>
    <property type="match status" value="1"/>
</dbReference>
<dbReference type="InterPro" id="IPR036412">
    <property type="entry name" value="HAD-like_sf"/>
</dbReference>
<evidence type="ECO:0000256" key="2">
    <source>
        <dbReference type="ARBA" id="ARBA00008109"/>
    </source>
</evidence>
<dbReference type="SFLD" id="SFLDF00027">
    <property type="entry name" value="p-type_atpase"/>
    <property type="match status" value="1"/>
</dbReference>
<dbReference type="InterPro" id="IPR018303">
    <property type="entry name" value="ATPase_P-typ_P_site"/>
</dbReference>
<feature type="binding site" evidence="16">
    <location>
        <position position="1110"/>
    </location>
    <ligand>
        <name>ATP</name>
        <dbReference type="ChEBI" id="CHEBI:30616"/>
    </ligand>
</feature>
<feature type="binding site" evidence="16">
    <location>
        <position position="1260"/>
    </location>
    <ligand>
        <name>ATP</name>
        <dbReference type="ChEBI" id="CHEBI:30616"/>
    </ligand>
</feature>
<evidence type="ECO:0000256" key="14">
    <source>
        <dbReference type="ARBA" id="ARBA00049128"/>
    </source>
</evidence>
<feature type="binding site" evidence="16">
    <location>
        <position position="1266"/>
    </location>
    <ligand>
        <name>ATP</name>
        <dbReference type="ChEBI" id="CHEBI:30616"/>
    </ligand>
</feature>
<feature type="compositionally biased region" description="Basic and acidic residues" evidence="19">
    <location>
        <begin position="1190"/>
        <end position="1204"/>
    </location>
</feature>
<accession>A0A433QEB9</accession>
<feature type="binding site" evidence="17">
    <location>
        <position position="590"/>
    </location>
    <ligand>
        <name>Mg(2+)</name>
        <dbReference type="ChEBI" id="CHEBI:18420"/>
    </ligand>
</feature>
<feature type="compositionally biased region" description="Basic and acidic residues" evidence="19">
    <location>
        <begin position="780"/>
        <end position="792"/>
    </location>
</feature>
<keyword evidence="24" id="KW-1185">Reference proteome</keyword>
<evidence type="ECO:0000256" key="13">
    <source>
        <dbReference type="ARBA" id="ARBA00034036"/>
    </source>
</evidence>
<evidence type="ECO:0000256" key="6">
    <source>
        <dbReference type="ARBA" id="ARBA00022723"/>
    </source>
</evidence>
<gene>
    <name evidence="23" type="ORF">BC938DRAFT_482251</name>
</gene>
<feature type="binding site" evidence="16">
    <location>
        <position position="588"/>
    </location>
    <ligand>
        <name>ATP</name>
        <dbReference type="ChEBI" id="CHEBI:30616"/>
    </ligand>
</feature>
<evidence type="ECO:0000256" key="19">
    <source>
        <dbReference type="SAM" id="MobiDB-lite"/>
    </source>
</evidence>
<feature type="binding site" evidence="16">
    <location>
        <position position="1029"/>
    </location>
    <ligand>
        <name>ATP</name>
        <dbReference type="ChEBI" id="CHEBI:30616"/>
    </ligand>
</feature>
<dbReference type="PROSITE" id="PS00154">
    <property type="entry name" value="ATPASE_E1_E2"/>
    <property type="match status" value="1"/>
</dbReference>
<dbReference type="PANTHER" id="PTHR24092:SF180">
    <property type="entry name" value="PHOSPHOLIPID-TRANSPORTING ATPASE DNF1-RELATED"/>
    <property type="match status" value="1"/>
</dbReference>
<proteinExistence type="inferred from homology"/>
<feature type="compositionally biased region" description="Polar residues" evidence="19">
    <location>
        <begin position="795"/>
        <end position="806"/>
    </location>
</feature>
<feature type="binding site" evidence="16">
    <location>
        <position position="1111"/>
    </location>
    <ligand>
        <name>ATP</name>
        <dbReference type="ChEBI" id="CHEBI:30616"/>
    </ligand>
</feature>
<keyword evidence="11 18" id="KW-1133">Transmembrane helix</keyword>
<dbReference type="InterPro" id="IPR006539">
    <property type="entry name" value="P-type_ATPase_IV"/>
</dbReference>
<evidence type="ECO:0000256" key="9">
    <source>
        <dbReference type="ARBA" id="ARBA00022842"/>
    </source>
</evidence>
<dbReference type="InterPro" id="IPR001757">
    <property type="entry name" value="P_typ_ATPase"/>
</dbReference>
<dbReference type="Pfam" id="PF00122">
    <property type="entry name" value="E1-E2_ATPase"/>
    <property type="match status" value="1"/>
</dbReference>
<feature type="binding site" evidence="17">
    <location>
        <position position="1286"/>
    </location>
    <ligand>
        <name>Mg(2+)</name>
        <dbReference type="ChEBI" id="CHEBI:18420"/>
    </ligand>
</feature>
<dbReference type="InterPro" id="IPR032630">
    <property type="entry name" value="P_typ_ATPase_c"/>
</dbReference>
<dbReference type="SUPFAM" id="SSF81660">
    <property type="entry name" value="Metal cation-transporting ATPase, ATP-binding domain N"/>
    <property type="match status" value="1"/>
</dbReference>
<dbReference type="GO" id="GO:0005886">
    <property type="term" value="C:plasma membrane"/>
    <property type="evidence" value="ECO:0007669"/>
    <property type="project" value="TreeGrafter"/>
</dbReference>
<feature type="binding site" evidence="16">
    <location>
        <position position="995"/>
    </location>
    <ligand>
        <name>ATP</name>
        <dbReference type="ChEBI" id="CHEBI:30616"/>
    </ligand>
</feature>
<evidence type="ECO:0000259" key="21">
    <source>
        <dbReference type="Pfam" id="PF16209"/>
    </source>
</evidence>
<evidence type="ECO:0000256" key="5">
    <source>
        <dbReference type="ARBA" id="ARBA00022692"/>
    </source>
</evidence>
<comment type="catalytic activity">
    <reaction evidence="14">
        <text>a 1,2-diacyl-sn-glycero-3-phosphoethanolamine(out) + ATP + H2O = a 1,2-diacyl-sn-glycero-3-phosphoethanolamine(in) + ADP + phosphate + H(+)</text>
        <dbReference type="Rhea" id="RHEA:66132"/>
        <dbReference type="ChEBI" id="CHEBI:15377"/>
        <dbReference type="ChEBI" id="CHEBI:15378"/>
        <dbReference type="ChEBI" id="CHEBI:30616"/>
        <dbReference type="ChEBI" id="CHEBI:43474"/>
        <dbReference type="ChEBI" id="CHEBI:64612"/>
        <dbReference type="ChEBI" id="CHEBI:456216"/>
    </reaction>
    <physiologicalReaction direction="left-to-right" evidence="14">
        <dbReference type="Rhea" id="RHEA:66133"/>
    </physiologicalReaction>
</comment>
<feature type="compositionally biased region" description="Pro residues" evidence="19">
    <location>
        <begin position="371"/>
        <end position="381"/>
    </location>
</feature>
<dbReference type="GO" id="GO:0045332">
    <property type="term" value="P:phospholipid translocation"/>
    <property type="evidence" value="ECO:0007669"/>
    <property type="project" value="TreeGrafter"/>
</dbReference>
<dbReference type="EC" id="7.6.2.1" evidence="18"/>
<dbReference type="GO" id="GO:0016887">
    <property type="term" value="F:ATP hydrolysis activity"/>
    <property type="evidence" value="ECO:0007669"/>
    <property type="project" value="InterPro"/>
</dbReference>
<dbReference type="InterPro" id="IPR023299">
    <property type="entry name" value="ATPase_P-typ_cyto_dom_N"/>
</dbReference>
<dbReference type="InterPro" id="IPR032631">
    <property type="entry name" value="P-type_ATPase_N"/>
</dbReference>
<organism evidence="23 24">
    <name type="scientific">Jimgerdemannia flammicorona</name>
    <dbReference type="NCBI Taxonomy" id="994334"/>
    <lineage>
        <taxon>Eukaryota</taxon>
        <taxon>Fungi</taxon>
        <taxon>Fungi incertae sedis</taxon>
        <taxon>Mucoromycota</taxon>
        <taxon>Mucoromycotina</taxon>
        <taxon>Endogonomycetes</taxon>
        <taxon>Endogonales</taxon>
        <taxon>Endogonaceae</taxon>
        <taxon>Jimgerdemannia</taxon>
    </lineage>
</organism>
<dbReference type="Gene3D" id="2.70.150.10">
    <property type="entry name" value="Calcium-transporting ATPase, cytoplasmic transduction domain A"/>
    <property type="match status" value="1"/>
</dbReference>
<dbReference type="SUPFAM" id="SSF81665">
    <property type="entry name" value="Calcium ATPase, transmembrane domain M"/>
    <property type="match status" value="1"/>
</dbReference>
<feature type="transmembrane region" description="Helical" evidence="18">
    <location>
        <begin position="145"/>
        <end position="163"/>
    </location>
</feature>
<feature type="binding site" evidence="16">
    <location>
        <position position="590"/>
    </location>
    <ligand>
        <name>ATP</name>
        <dbReference type="ChEBI" id="CHEBI:30616"/>
    </ligand>
</feature>
<feature type="transmembrane region" description="Helical" evidence="18">
    <location>
        <begin position="456"/>
        <end position="478"/>
    </location>
</feature>
<name>A0A433QEB9_9FUNG</name>
<keyword evidence="5 18" id="KW-0812">Transmembrane</keyword>
<dbReference type="InterPro" id="IPR023298">
    <property type="entry name" value="ATPase_P-typ_TM_dom_sf"/>
</dbReference>
<evidence type="ECO:0000256" key="12">
    <source>
        <dbReference type="ARBA" id="ARBA00023136"/>
    </source>
</evidence>
<feature type="binding site" evidence="16">
    <location>
        <position position="1289"/>
    </location>
    <ligand>
        <name>ATP</name>
        <dbReference type="ChEBI" id="CHEBI:30616"/>
    </ligand>
</feature>
<dbReference type="NCBIfam" id="TIGR01652">
    <property type="entry name" value="ATPase-Plipid"/>
    <property type="match status" value="2"/>
</dbReference>
<evidence type="ECO:0000259" key="22">
    <source>
        <dbReference type="Pfam" id="PF16212"/>
    </source>
</evidence>
<feature type="binding site" evidence="16">
    <location>
        <position position="929"/>
    </location>
    <ligand>
        <name>ATP</name>
        <dbReference type="ChEBI" id="CHEBI:30616"/>
    </ligand>
</feature>
<dbReference type="Proteomes" id="UP000274822">
    <property type="component" value="Unassembled WGS sequence"/>
</dbReference>
<feature type="binding site" evidence="16">
    <location>
        <position position="1290"/>
    </location>
    <ligand>
        <name>ATP</name>
        <dbReference type="ChEBI" id="CHEBI:30616"/>
    </ligand>
</feature>
<dbReference type="EMBL" id="RBNJ01007086">
    <property type="protein sequence ID" value="RUS28150.1"/>
    <property type="molecule type" value="Genomic_DNA"/>
</dbReference>
<dbReference type="SUPFAM" id="SSF56784">
    <property type="entry name" value="HAD-like"/>
    <property type="match status" value="1"/>
</dbReference>
<dbReference type="Gene3D" id="3.40.50.1000">
    <property type="entry name" value="HAD superfamily/HAD-like"/>
    <property type="match status" value="1"/>
</dbReference>
<feature type="region of interest" description="Disordered" evidence="19">
    <location>
        <begin position="699"/>
        <end position="718"/>
    </location>
</feature>
<keyword evidence="6 17" id="KW-0479">Metal-binding</keyword>
<evidence type="ECO:0000259" key="20">
    <source>
        <dbReference type="Pfam" id="PF00122"/>
    </source>
</evidence>
<evidence type="ECO:0000256" key="4">
    <source>
        <dbReference type="ARBA" id="ARBA00022553"/>
    </source>
</evidence>
<evidence type="ECO:0000256" key="8">
    <source>
        <dbReference type="ARBA" id="ARBA00022840"/>
    </source>
</evidence>
<feature type="transmembrane region" description="Helical" evidence="18">
    <location>
        <begin position="1490"/>
        <end position="1510"/>
    </location>
</feature>
<feature type="transmembrane region" description="Helical" evidence="18">
    <location>
        <begin position="1379"/>
        <end position="1406"/>
    </location>
</feature>
<evidence type="ECO:0000313" key="24">
    <source>
        <dbReference type="Proteomes" id="UP000274822"/>
    </source>
</evidence>
<evidence type="ECO:0000256" key="17">
    <source>
        <dbReference type="PIRSR" id="PIRSR606539-3"/>
    </source>
</evidence>
<feature type="binding site" evidence="17">
    <location>
        <position position="1290"/>
    </location>
    <ligand>
        <name>Mg(2+)</name>
        <dbReference type="ChEBI" id="CHEBI:18420"/>
    </ligand>
</feature>
<protein>
    <recommendedName>
        <fullName evidence="18">Phospholipid-transporting ATPase</fullName>
        <ecNumber evidence="18">7.6.2.1</ecNumber>
    </recommendedName>
</protein>
<dbReference type="InterPro" id="IPR044492">
    <property type="entry name" value="P_typ_ATPase_HD_dom"/>
</dbReference>
<feature type="domain" description="P-type ATPase N-terminal" evidence="21">
    <location>
        <begin position="112"/>
        <end position="169"/>
    </location>
</feature>
<comment type="caution">
    <text evidence="23">The sequence shown here is derived from an EMBL/GenBank/DDBJ whole genome shotgun (WGS) entry which is preliminary data.</text>
</comment>
<feature type="transmembrane region" description="Helical" evidence="18">
    <location>
        <begin position="1426"/>
        <end position="1449"/>
    </location>
</feature>